<dbReference type="Proteomes" id="UP000000311">
    <property type="component" value="Unassembled WGS sequence"/>
</dbReference>
<dbReference type="AlphaFoldDB" id="E2AIF2"/>
<keyword evidence="1" id="KW-0863">Zinc-finger</keyword>
<name>E2AIF2_CAMFO</name>
<sequence>LLFVLNKESSNKTPELRTATEKVLGENATVRSKTPEVDLEIKDLDEITTKEEILEALQRDLGTDCGVTLESVRSLRNGYGGTKTAAVRLAAPTAKKLLERTHIRVPWTDCSVREVIRPLKFYTCWHFGHLYKNCKSRVDRSKSCIKCGVEGHKVANCKTDARCALCAEGDKQQSVTHTAGSSRC</sequence>
<evidence type="ECO:0000313" key="3">
    <source>
        <dbReference type="EMBL" id="EFN66795.1"/>
    </source>
</evidence>
<dbReference type="InParanoid" id="E2AIF2"/>
<reference evidence="3 4" key="1">
    <citation type="journal article" date="2010" name="Science">
        <title>Genomic comparison of the ants Camponotus floridanus and Harpegnathos saltator.</title>
        <authorList>
            <person name="Bonasio R."/>
            <person name="Zhang G."/>
            <person name="Ye C."/>
            <person name="Mutti N.S."/>
            <person name="Fang X."/>
            <person name="Qin N."/>
            <person name="Donahue G."/>
            <person name="Yang P."/>
            <person name="Li Q."/>
            <person name="Li C."/>
            <person name="Zhang P."/>
            <person name="Huang Z."/>
            <person name="Berger S.L."/>
            <person name="Reinberg D."/>
            <person name="Wang J."/>
            <person name="Liebig J."/>
        </authorList>
    </citation>
    <scope>NUCLEOTIDE SEQUENCE [LARGE SCALE GENOMIC DNA]</scope>
    <source>
        <strain evidence="4">C129</strain>
    </source>
</reference>
<organism evidence="4">
    <name type="scientific">Camponotus floridanus</name>
    <name type="common">Florida carpenter ant</name>
    <dbReference type="NCBI Taxonomy" id="104421"/>
    <lineage>
        <taxon>Eukaryota</taxon>
        <taxon>Metazoa</taxon>
        <taxon>Ecdysozoa</taxon>
        <taxon>Arthropoda</taxon>
        <taxon>Hexapoda</taxon>
        <taxon>Insecta</taxon>
        <taxon>Pterygota</taxon>
        <taxon>Neoptera</taxon>
        <taxon>Endopterygota</taxon>
        <taxon>Hymenoptera</taxon>
        <taxon>Apocrita</taxon>
        <taxon>Aculeata</taxon>
        <taxon>Formicoidea</taxon>
        <taxon>Formicidae</taxon>
        <taxon>Formicinae</taxon>
        <taxon>Camponotus</taxon>
    </lineage>
</organism>
<dbReference type="SUPFAM" id="SSF57756">
    <property type="entry name" value="Retrovirus zinc finger-like domains"/>
    <property type="match status" value="1"/>
</dbReference>
<dbReference type="GO" id="GO:0003676">
    <property type="term" value="F:nucleic acid binding"/>
    <property type="evidence" value="ECO:0007669"/>
    <property type="project" value="InterPro"/>
</dbReference>
<evidence type="ECO:0000256" key="1">
    <source>
        <dbReference type="PROSITE-ProRule" id="PRU00047"/>
    </source>
</evidence>
<evidence type="ECO:0000313" key="4">
    <source>
        <dbReference type="Proteomes" id="UP000000311"/>
    </source>
</evidence>
<accession>E2AIF2</accession>
<dbReference type="OrthoDB" id="7700944at2759"/>
<feature type="domain" description="CCHC-type" evidence="2">
    <location>
        <begin position="144"/>
        <end position="158"/>
    </location>
</feature>
<gene>
    <name evidence="3" type="ORF">EAG_01807</name>
</gene>
<feature type="non-terminal residue" evidence="3">
    <location>
        <position position="1"/>
    </location>
</feature>
<dbReference type="InterPro" id="IPR001878">
    <property type="entry name" value="Znf_CCHC"/>
</dbReference>
<keyword evidence="4" id="KW-1185">Reference proteome</keyword>
<dbReference type="Gene3D" id="4.10.60.10">
    <property type="entry name" value="Zinc finger, CCHC-type"/>
    <property type="match status" value="1"/>
</dbReference>
<protein>
    <submittedName>
        <fullName evidence="3">Gag-Pol polyprotein</fullName>
    </submittedName>
</protein>
<dbReference type="OMA" id="GANDHRH"/>
<keyword evidence="1" id="KW-0479">Metal-binding</keyword>
<dbReference type="PROSITE" id="PS50158">
    <property type="entry name" value="ZF_CCHC"/>
    <property type="match status" value="1"/>
</dbReference>
<dbReference type="GO" id="GO:0008270">
    <property type="term" value="F:zinc ion binding"/>
    <property type="evidence" value="ECO:0007669"/>
    <property type="project" value="UniProtKB-KW"/>
</dbReference>
<keyword evidence="1" id="KW-0862">Zinc</keyword>
<proteinExistence type="predicted"/>
<feature type="non-terminal residue" evidence="3">
    <location>
        <position position="184"/>
    </location>
</feature>
<evidence type="ECO:0000259" key="2">
    <source>
        <dbReference type="PROSITE" id="PS50158"/>
    </source>
</evidence>
<dbReference type="InterPro" id="IPR036875">
    <property type="entry name" value="Znf_CCHC_sf"/>
</dbReference>
<dbReference type="EMBL" id="GL439767">
    <property type="protein sequence ID" value="EFN66795.1"/>
    <property type="molecule type" value="Genomic_DNA"/>
</dbReference>